<evidence type="ECO:0000259" key="2">
    <source>
        <dbReference type="Pfam" id="PF09362"/>
    </source>
</evidence>
<feature type="domain" description="DUF1996" evidence="2">
    <location>
        <begin position="38"/>
        <end position="269"/>
    </location>
</feature>
<dbReference type="AlphaFoldDB" id="A0A9P6SMP1"/>
<name>A0A9P6SMP1_9HELO</name>
<dbReference type="InterPro" id="IPR018535">
    <property type="entry name" value="DUF1996"/>
</dbReference>
<reference evidence="3" key="1">
    <citation type="submission" date="2019-07" db="EMBL/GenBank/DDBJ databases">
        <title>Hyphodiscus hymeniophilus genome sequencing and assembly.</title>
        <authorList>
            <person name="Kramer G."/>
            <person name="Nodwell J."/>
        </authorList>
    </citation>
    <scope>NUCLEOTIDE SEQUENCE</scope>
    <source>
        <strain evidence="3">ATCC 34498</strain>
    </source>
</reference>
<evidence type="ECO:0000313" key="4">
    <source>
        <dbReference type="Proteomes" id="UP000785200"/>
    </source>
</evidence>
<dbReference type="PANTHER" id="PTHR43662:SF3">
    <property type="entry name" value="DOMAIN PROTEIN, PUTATIVE (AFU_ORTHOLOGUE AFUA_6G11970)-RELATED"/>
    <property type="match status" value="1"/>
</dbReference>
<keyword evidence="4" id="KW-1185">Reference proteome</keyword>
<proteinExistence type="predicted"/>
<dbReference type="EMBL" id="VNKQ01000020">
    <property type="protein sequence ID" value="KAG0645134.1"/>
    <property type="molecule type" value="Genomic_DNA"/>
</dbReference>
<evidence type="ECO:0000256" key="1">
    <source>
        <dbReference type="SAM" id="SignalP"/>
    </source>
</evidence>
<comment type="caution">
    <text evidence="3">The sequence shown here is derived from an EMBL/GenBank/DDBJ whole genome shotgun (WGS) entry which is preliminary data.</text>
</comment>
<dbReference type="PANTHER" id="PTHR43662">
    <property type="match status" value="1"/>
</dbReference>
<feature type="signal peptide" evidence="1">
    <location>
        <begin position="1"/>
        <end position="22"/>
    </location>
</feature>
<evidence type="ECO:0000313" key="3">
    <source>
        <dbReference type="EMBL" id="KAG0645134.1"/>
    </source>
</evidence>
<dbReference type="OrthoDB" id="74764at2759"/>
<gene>
    <name evidence="3" type="ORF">D0Z07_9069</name>
</gene>
<sequence>MVSSIPTLFAALALPLVPLVQAQLFTVNCQPLSIQRADPIISPGVVSAHTHAVIGGTAFQQTMSTTTAVNAQDTTCDKKLDKSNYWQPLLYHHRSDGQFEAVTFQGSAVYYLNRACNYAPGLTTCPTNFASRSPPAGLRMVVGNPTLRTYNDSSFAQRAVQHVCLRANDSPNFNSLPPMACLRLRAETYFPSCWDGVNLDSADHSSHMAFPAYGDYNTGVCPQSHPVAIYSVFYEFYYDTSPYTDYQNLVWAMGDPTGYGLHGDFINGWNQNALDQAVNTCQGPDGAYAATCSVNPGDGAAVALNPVVPAPSENVGLNGPIPALPGNNPVTGSFVKRRSSKFRM</sequence>
<feature type="chain" id="PRO_5040121622" description="DUF1996 domain-containing protein" evidence="1">
    <location>
        <begin position="23"/>
        <end position="344"/>
    </location>
</feature>
<keyword evidence="1" id="KW-0732">Signal</keyword>
<organism evidence="3 4">
    <name type="scientific">Hyphodiscus hymeniophilus</name>
    <dbReference type="NCBI Taxonomy" id="353542"/>
    <lineage>
        <taxon>Eukaryota</taxon>
        <taxon>Fungi</taxon>
        <taxon>Dikarya</taxon>
        <taxon>Ascomycota</taxon>
        <taxon>Pezizomycotina</taxon>
        <taxon>Leotiomycetes</taxon>
        <taxon>Helotiales</taxon>
        <taxon>Hyphodiscaceae</taxon>
        <taxon>Hyphodiscus</taxon>
    </lineage>
</organism>
<dbReference type="Pfam" id="PF09362">
    <property type="entry name" value="DUF1996"/>
    <property type="match status" value="1"/>
</dbReference>
<protein>
    <recommendedName>
        <fullName evidence="2">DUF1996 domain-containing protein</fullName>
    </recommendedName>
</protein>
<dbReference type="Proteomes" id="UP000785200">
    <property type="component" value="Unassembled WGS sequence"/>
</dbReference>
<accession>A0A9P6SMP1</accession>